<reference evidence="1" key="1">
    <citation type="submission" date="2014-11" db="EMBL/GenBank/DDBJ databases">
        <authorList>
            <person name="Amaro Gonzalez C."/>
        </authorList>
    </citation>
    <scope>NUCLEOTIDE SEQUENCE</scope>
</reference>
<proteinExistence type="predicted"/>
<sequence length="24" mass="2895">MMKAQESFLNSSRILFWFSNITML</sequence>
<evidence type="ECO:0000313" key="1">
    <source>
        <dbReference type="EMBL" id="JAH55399.1"/>
    </source>
</evidence>
<organism evidence="1">
    <name type="scientific">Anguilla anguilla</name>
    <name type="common">European freshwater eel</name>
    <name type="synonym">Muraena anguilla</name>
    <dbReference type="NCBI Taxonomy" id="7936"/>
    <lineage>
        <taxon>Eukaryota</taxon>
        <taxon>Metazoa</taxon>
        <taxon>Chordata</taxon>
        <taxon>Craniata</taxon>
        <taxon>Vertebrata</taxon>
        <taxon>Euteleostomi</taxon>
        <taxon>Actinopterygii</taxon>
        <taxon>Neopterygii</taxon>
        <taxon>Teleostei</taxon>
        <taxon>Anguilliformes</taxon>
        <taxon>Anguillidae</taxon>
        <taxon>Anguilla</taxon>
    </lineage>
</organism>
<protein>
    <submittedName>
        <fullName evidence="1">Uncharacterized protein</fullName>
    </submittedName>
</protein>
<reference evidence="1" key="2">
    <citation type="journal article" date="2015" name="Fish Shellfish Immunol.">
        <title>Early steps in the European eel (Anguilla anguilla)-Vibrio vulnificus interaction in the gills: Role of the RtxA13 toxin.</title>
        <authorList>
            <person name="Callol A."/>
            <person name="Pajuelo D."/>
            <person name="Ebbesson L."/>
            <person name="Teles M."/>
            <person name="MacKenzie S."/>
            <person name="Amaro C."/>
        </authorList>
    </citation>
    <scope>NUCLEOTIDE SEQUENCE</scope>
</reference>
<dbReference type="EMBL" id="GBXM01053178">
    <property type="protein sequence ID" value="JAH55399.1"/>
    <property type="molecule type" value="Transcribed_RNA"/>
</dbReference>
<accession>A0A0E9TNX8</accession>
<dbReference type="AlphaFoldDB" id="A0A0E9TNX8"/>
<name>A0A0E9TNX8_ANGAN</name>